<evidence type="ECO:0008006" key="4">
    <source>
        <dbReference type="Google" id="ProtNLM"/>
    </source>
</evidence>
<feature type="transmembrane region" description="Helical" evidence="1">
    <location>
        <begin position="6"/>
        <end position="24"/>
    </location>
</feature>
<name>A0A5D0MHG0_9BACT</name>
<dbReference type="PROSITE" id="PS51257">
    <property type="entry name" value="PROKAR_LIPOPROTEIN"/>
    <property type="match status" value="1"/>
</dbReference>
<dbReference type="EMBL" id="VSIX01000058">
    <property type="protein sequence ID" value="TYB31053.1"/>
    <property type="molecule type" value="Genomic_DNA"/>
</dbReference>
<keyword evidence="3" id="KW-1185">Reference proteome</keyword>
<reference evidence="2" key="1">
    <citation type="submission" date="2019-08" db="EMBL/GenBank/DDBJ databases">
        <title>Genomic characterization of a novel candidate phylum (ARYD3) from a high temperature, high salinity tertiary oil reservoir in north central Oklahoma, USA.</title>
        <authorList>
            <person name="Youssef N.H."/>
            <person name="Yadav A."/>
            <person name="Elshahed M.S."/>
        </authorList>
    </citation>
    <scope>NUCLEOTIDE SEQUENCE [LARGE SCALE GENOMIC DNA]</scope>
    <source>
        <strain evidence="2">ARYD3</strain>
    </source>
</reference>
<proteinExistence type="predicted"/>
<organism evidence="2 3">
    <name type="scientific">Candidatus Mcinerneyibacterium aminivorans</name>
    <dbReference type="NCBI Taxonomy" id="2703815"/>
    <lineage>
        <taxon>Bacteria</taxon>
        <taxon>Candidatus Macinerneyibacteriota</taxon>
        <taxon>Candidatus Mcinerneyibacteria</taxon>
        <taxon>Candidatus Mcinerneyibacteriales</taxon>
        <taxon>Candidatus Mcinerneyibacteriaceae</taxon>
        <taxon>Candidatus Mcinerneyibacterium</taxon>
    </lineage>
</organism>
<evidence type="ECO:0000256" key="1">
    <source>
        <dbReference type="SAM" id="Phobius"/>
    </source>
</evidence>
<evidence type="ECO:0000313" key="2">
    <source>
        <dbReference type="EMBL" id="TYB31053.1"/>
    </source>
</evidence>
<accession>A0A5D0MHG0</accession>
<keyword evidence="1" id="KW-0472">Membrane</keyword>
<gene>
    <name evidence="2" type="ORF">FXF47_06415</name>
</gene>
<evidence type="ECO:0000313" key="3">
    <source>
        <dbReference type="Proteomes" id="UP000324143"/>
    </source>
</evidence>
<comment type="caution">
    <text evidence="2">The sequence shown here is derived from an EMBL/GenBank/DDBJ whole genome shotgun (WGS) entry which is preliminary data.</text>
</comment>
<dbReference type="Proteomes" id="UP000324143">
    <property type="component" value="Unassembled WGS sequence"/>
</dbReference>
<keyword evidence="1" id="KW-0812">Transmembrane</keyword>
<keyword evidence="1" id="KW-1133">Transmembrane helix</keyword>
<protein>
    <recommendedName>
        <fullName evidence="4">Lipoprotein</fullName>
    </recommendedName>
</protein>
<dbReference type="AlphaFoldDB" id="A0A5D0MHG0"/>
<sequence>MLISKPRSNVLKILLIVIISILIFSCTKKNIKRRGSLETYKGRVYFKAPGNNYKSYFTLKEYENQIDVYFYTKFGNDLGYIKYKKFAQKKFEISAKDDFVKINPEYRKLLERFFDRFESKNFEASVKGFNQSLKMSKVKVKGVPKKWDIEYNRYKIRLIFNE</sequence>